<comment type="caution">
    <text evidence="1">The sequence shown here is derived from an EMBL/GenBank/DDBJ whole genome shotgun (WGS) entry which is preliminary data.</text>
</comment>
<sequence length="299" mass="33143">MDAPQKKKIEEKVAVKEGEEEKEERFKGKDVQSTNQEKSAGSLPPSSSSSPSHEFSFTISLHPSNCNKPTPTSSSFDIDLSPADDIFFHGHLLPLHLLSHPSISPRSSTSFNDLNLPISNIFHDENLQEKNSKNDNNGSNINSIDVGETKERSKHKSFSLARLAKWRKAFEIGEKWEEKKKMKFEVSRMLKKYAKAVRPFLFFHGGHKGKCEARPQPHSFSGTLNSNLKEWGGRRVGGFSAPASMRTSPSNSGLLVATAAISHSNDSTMEELQNAIQAAIAHCKNSIAVKEEKVQMLKG</sequence>
<dbReference type="EMBL" id="CM056819">
    <property type="protein sequence ID" value="KAJ8625152.1"/>
    <property type="molecule type" value="Genomic_DNA"/>
</dbReference>
<gene>
    <name evidence="1" type="ORF">MRB53_033682</name>
</gene>
<dbReference type="Proteomes" id="UP001234297">
    <property type="component" value="Chromosome 11"/>
</dbReference>
<proteinExistence type="predicted"/>
<evidence type="ECO:0000313" key="1">
    <source>
        <dbReference type="EMBL" id="KAJ8625152.1"/>
    </source>
</evidence>
<evidence type="ECO:0000313" key="2">
    <source>
        <dbReference type="Proteomes" id="UP001234297"/>
    </source>
</evidence>
<protein>
    <submittedName>
        <fullName evidence="1">Uncharacterized protein</fullName>
    </submittedName>
</protein>
<reference evidence="1 2" key="1">
    <citation type="journal article" date="2022" name="Hortic Res">
        <title>A haplotype resolved chromosomal level avocado genome allows analysis of novel avocado genes.</title>
        <authorList>
            <person name="Nath O."/>
            <person name="Fletcher S.J."/>
            <person name="Hayward A."/>
            <person name="Shaw L.M."/>
            <person name="Masouleh A.K."/>
            <person name="Furtado A."/>
            <person name="Henry R.J."/>
            <person name="Mitter N."/>
        </authorList>
    </citation>
    <scope>NUCLEOTIDE SEQUENCE [LARGE SCALE GENOMIC DNA]</scope>
    <source>
        <strain evidence="2">cv. Hass</strain>
    </source>
</reference>
<organism evidence="1 2">
    <name type="scientific">Persea americana</name>
    <name type="common">Avocado</name>
    <dbReference type="NCBI Taxonomy" id="3435"/>
    <lineage>
        <taxon>Eukaryota</taxon>
        <taxon>Viridiplantae</taxon>
        <taxon>Streptophyta</taxon>
        <taxon>Embryophyta</taxon>
        <taxon>Tracheophyta</taxon>
        <taxon>Spermatophyta</taxon>
        <taxon>Magnoliopsida</taxon>
        <taxon>Magnoliidae</taxon>
        <taxon>Laurales</taxon>
        <taxon>Lauraceae</taxon>
        <taxon>Persea</taxon>
    </lineage>
</organism>
<keyword evidence="2" id="KW-1185">Reference proteome</keyword>
<accession>A0ACC2KVC0</accession>
<name>A0ACC2KVC0_PERAE</name>